<keyword evidence="11 13" id="KW-0472">Membrane</keyword>
<dbReference type="Proteomes" id="UP000063953">
    <property type="component" value="Chromosome"/>
</dbReference>
<name>A0A0K1XE58_9GAMM</name>
<keyword evidence="7" id="KW-0479">Metal-binding</keyword>
<feature type="transmembrane region" description="Helical" evidence="13">
    <location>
        <begin position="12"/>
        <end position="29"/>
    </location>
</feature>
<evidence type="ECO:0000256" key="10">
    <source>
        <dbReference type="ARBA" id="ARBA00023004"/>
    </source>
</evidence>
<evidence type="ECO:0000313" key="16">
    <source>
        <dbReference type="Proteomes" id="UP000063953"/>
    </source>
</evidence>
<evidence type="ECO:0000256" key="7">
    <source>
        <dbReference type="ARBA" id="ARBA00022723"/>
    </source>
</evidence>
<dbReference type="GO" id="GO:0005886">
    <property type="term" value="C:plasma membrane"/>
    <property type="evidence" value="ECO:0007669"/>
    <property type="project" value="UniProtKB-SubCell"/>
</dbReference>
<keyword evidence="4" id="KW-1003">Cell membrane</keyword>
<dbReference type="GO" id="GO:0009055">
    <property type="term" value="F:electron transfer activity"/>
    <property type="evidence" value="ECO:0007669"/>
    <property type="project" value="InterPro"/>
</dbReference>
<dbReference type="Pfam" id="PF01292">
    <property type="entry name" value="Ni_hydr_CYTB"/>
    <property type="match status" value="1"/>
</dbReference>
<protein>
    <submittedName>
        <fullName evidence="15">Cytochrome B</fullName>
    </submittedName>
</protein>
<comment type="cofactor">
    <cofactor evidence="1">
        <name>heme b</name>
        <dbReference type="ChEBI" id="CHEBI:60344"/>
    </cofactor>
</comment>
<dbReference type="EMBL" id="CP012365">
    <property type="protein sequence ID" value="AKX59675.1"/>
    <property type="molecule type" value="Genomic_DNA"/>
</dbReference>
<dbReference type="InterPro" id="IPR016174">
    <property type="entry name" value="Di-haem_cyt_TM"/>
</dbReference>
<keyword evidence="10" id="KW-0408">Iron</keyword>
<dbReference type="InterPro" id="IPR011577">
    <property type="entry name" value="Cyt_b561_bac/Ni-Hgenase"/>
</dbReference>
<keyword evidence="5" id="KW-0349">Heme</keyword>
<evidence type="ECO:0000256" key="2">
    <source>
        <dbReference type="ARBA" id="ARBA00004651"/>
    </source>
</evidence>
<dbReference type="GO" id="GO:0046872">
    <property type="term" value="F:metal ion binding"/>
    <property type="evidence" value="ECO:0007669"/>
    <property type="project" value="UniProtKB-KW"/>
</dbReference>
<keyword evidence="16" id="KW-1185">Reference proteome</keyword>
<keyword evidence="8" id="KW-0249">Electron transport</keyword>
<organism evidence="15 16">
    <name type="scientific">Thiopseudomonas alkaliphila</name>
    <dbReference type="NCBI Taxonomy" id="1697053"/>
    <lineage>
        <taxon>Bacteria</taxon>
        <taxon>Pseudomonadati</taxon>
        <taxon>Pseudomonadota</taxon>
        <taxon>Gammaproteobacteria</taxon>
        <taxon>Pseudomonadales</taxon>
        <taxon>Pseudomonadaceae</taxon>
        <taxon>Thiopseudomonas</taxon>
    </lineage>
</organism>
<dbReference type="PANTHER" id="PTHR30529:SF1">
    <property type="entry name" value="CYTOCHROME B561 HOMOLOG 2"/>
    <property type="match status" value="1"/>
</dbReference>
<keyword evidence="9 13" id="KW-1133">Transmembrane helix</keyword>
<evidence type="ECO:0000256" key="6">
    <source>
        <dbReference type="ARBA" id="ARBA00022692"/>
    </source>
</evidence>
<evidence type="ECO:0000313" key="15">
    <source>
        <dbReference type="EMBL" id="AKX59675.1"/>
    </source>
</evidence>
<evidence type="ECO:0000256" key="8">
    <source>
        <dbReference type="ARBA" id="ARBA00022982"/>
    </source>
</evidence>
<dbReference type="AlphaFoldDB" id="A0A0K1XE58"/>
<evidence type="ECO:0000256" key="13">
    <source>
        <dbReference type="SAM" id="Phobius"/>
    </source>
</evidence>
<dbReference type="InterPro" id="IPR052168">
    <property type="entry name" value="Cytochrome_b561_oxidase"/>
</dbReference>
<keyword evidence="6 13" id="KW-0812">Transmembrane</keyword>
<feature type="transmembrane region" description="Helical" evidence="13">
    <location>
        <begin position="49"/>
        <end position="70"/>
    </location>
</feature>
<dbReference type="PANTHER" id="PTHR30529">
    <property type="entry name" value="CYTOCHROME B561"/>
    <property type="match status" value="1"/>
</dbReference>
<dbReference type="STRING" id="1697053.AKN87_09130"/>
<feature type="domain" description="Cytochrome b561 bacterial/Ni-hydrogenase" evidence="14">
    <location>
        <begin position="8"/>
        <end position="174"/>
    </location>
</feature>
<comment type="similarity">
    <text evidence="12">Belongs to the cytochrome b561 family.</text>
</comment>
<evidence type="ECO:0000256" key="3">
    <source>
        <dbReference type="ARBA" id="ARBA00022448"/>
    </source>
</evidence>
<gene>
    <name evidence="15" type="ORF">AKN88_06840</name>
</gene>
<dbReference type="GO" id="GO:0022904">
    <property type="term" value="P:respiratory electron transport chain"/>
    <property type="evidence" value="ECO:0007669"/>
    <property type="project" value="InterPro"/>
</dbReference>
<proteinExistence type="inferred from homology"/>
<evidence type="ECO:0000256" key="12">
    <source>
        <dbReference type="ARBA" id="ARBA00037975"/>
    </source>
</evidence>
<reference evidence="15 16" key="1">
    <citation type="journal article" date="2015" name="Genome Announc.">
        <title>Genome Sequences of Oblitimonas alkaliphila gen. nov. sp. nov. (Proposed), a Novel Bacterium of the Pseudomonadaceae Family.</title>
        <authorList>
            <person name="Lauer A.C."/>
            <person name="Nicholson A.C."/>
            <person name="Humrighouse B.W."/>
            <person name="Emery B."/>
            <person name="Drobish A."/>
            <person name="Juieng P."/>
            <person name="Loparev V."/>
            <person name="McQuiston J.R."/>
        </authorList>
    </citation>
    <scope>NUCLEOTIDE SEQUENCE [LARGE SCALE GENOMIC DNA]</scope>
    <source>
        <strain evidence="15 16">E5571</strain>
    </source>
</reference>
<sequence length="174" mass="19526">MWQDSKQRYGTFSKLLHWGMAILFLQQFFKFAGRINDNQHWLGNTFGPWHGSVGSLLLLLVIVRLVWAFSQRRQRPSTAGSLGLLAKLGHGVLYACMLAMPLTGIAFMLGNGYGLTTFGMQWVAKSPDTIPWLAMLGNLHSPLAWLFVLLVLGHIAAALGHHWLLKDNTLKRML</sequence>
<dbReference type="GO" id="GO:0020037">
    <property type="term" value="F:heme binding"/>
    <property type="evidence" value="ECO:0007669"/>
    <property type="project" value="TreeGrafter"/>
</dbReference>
<dbReference type="SUPFAM" id="SSF81342">
    <property type="entry name" value="Transmembrane di-heme cytochromes"/>
    <property type="match status" value="1"/>
</dbReference>
<evidence type="ECO:0000256" key="9">
    <source>
        <dbReference type="ARBA" id="ARBA00022989"/>
    </source>
</evidence>
<evidence type="ECO:0000256" key="1">
    <source>
        <dbReference type="ARBA" id="ARBA00001970"/>
    </source>
</evidence>
<evidence type="ECO:0000256" key="11">
    <source>
        <dbReference type="ARBA" id="ARBA00023136"/>
    </source>
</evidence>
<feature type="transmembrane region" description="Helical" evidence="13">
    <location>
        <begin position="143"/>
        <end position="165"/>
    </location>
</feature>
<accession>A0A0K1XE58</accession>
<evidence type="ECO:0000256" key="5">
    <source>
        <dbReference type="ARBA" id="ARBA00022617"/>
    </source>
</evidence>
<feature type="transmembrane region" description="Helical" evidence="13">
    <location>
        <begin position="91"/>
        <end position="110"/>
    </location>
</feature>
<comment type="subcellular location">
    <subcellularLocation>
        <location evidence="2">Cell membrane</location>
        <topology evidence="2">Multi-pass membrane protein</topology>
    </subcellularLocation>
</comment>
<dbReference type="Gene3D" id="1.20.950.20">
    <property type="entry name" value="Transmembrane di-heme cytochromes, Chain C"/>
    <property type="match status" value="2"/>
</dbReference>
<evidence type="ECO:0000256" key="4">
    <source>
        <dbReference type="ARBA" id="ARBA00022475"/>
    </source>
</evidence>
<evidence type="ECO:0000259" key="14">
    <source>
        <dbReference type="Pfam" id="PF01292"/>
    </source>
</evidence>
<keyword evidence="3" id="KW-0813">Transport</keyword>